<accession>A0A0S3PUE5</accession>
<dbReference type="OrthoDB" id="582170at2"/>
<feature type="modified residue" description="4-aspartylphosphate" evidence="2">
    <location>
        <position position="56"/>
    </location>
</feature>
<evidence type="ECO:0000256" key="2">
    <source>
        <dbReference type="PROSITE-ProRule" id="PRU00169"/>
    </source>
</evidence>
<name>A0A0S3PUE5_9BRAD</name>
<dbReference type="PANTHER" id="PTHR44591:SF24">
    <property type="entry name" value="PROTEIN-GLUTAMATE METHYLESTERASE_PROTEIN-GLUTAMINE GLUTAMINASE 1"/>
    <property type="match status" value="1"/>
</dbReference>
<keyword evidence="1 2" id="KW-0597">Phosphoprotein</keyword>
<dbReference type="EMBL" id="AP014946">
    <property type="protein sequence ID" value="BAT59544.1"/>
    <property type="molecule type" value="Genomic_DNA"/>
</dbReference>
<dbReference type="PROSITE" id="PS50110">
    <property type="entry name" value="RESPONSE_REGULATORY"/>
    <property type="match status" value="1"/>
</dbReference>
<organism evidence="4 5">
    <name type="scientific">Variibacter gotjawalensis</name>
    <dbReference type="NCBI Taxonomy" id="1333996"/>
    <lineage>
        <taxon>Bacteria</taxon>
        <taxon>Pseudomonadati</taxon>
        <taxon>Pseudomonadota</taxon>
        <taxon>Alphaproteobacteria</taxon>
        <taxon>Hyphomicrobiales</taxon>
        <taxon>Nitrobacteraceae</taxon>
        <taxon>Variibacter</taxon>
    </lineage>
</organism>
<gene>
    <name evidence="4" type="ORF">GJW-30_1_02077</name>
</gene>
<evidence type="ECO:0000313" key="4">
    <source>
        <dbReference type="EMBL" id="BAT59544.1"/>
    </source>
</evidence>
<dbReference type="GO" id="GO:0000160">
    <property type="term" value="P:phosphorelay signal transduction system"/>
    <property type="evidence" value="ECO:0007669"/>
    <property type="project" value="InterPro"/>
</dbReference>
<dbReference type="KEGG" id="vgo:GJW-30_1_02077"/>
<reference evidence="4 5" key="1">
    <citation type="submission" date="2015-08" db="EMBL/GenBank/DDBJ databases">
        <title>Investigation of the bacterial diversity of lava forest soil.</title>
        <authorList>
            <person name="Lee J.S."/>
        </authorList>
    </citation>
    <scope>NUCLEOTIDE SEQUENCE [LARGE SCALE GENOMIC DNA]</scope>
    <source>
        <strain evidence="4 5">GJW-30</strain>
    </source>
</reference>
<dbReference type="Pfam" id="PF00072">
    <property type="entry name" value="Response_reg"/>
    <property type="match status" value="1"/>
</dbReference>
<evidence type="ECO:0000313" key="5">
    <source>
        <dbReference type="Proteomes" id="UP000236884"/>
    </source>
</evidence>
<dbReference type="InterPro" id="IPR050595">
    <property type="entry name" value="Bact_response_regulator"/>
</dbReference>
<dbReference type="Proteomes" id="UP000236884">
    <property type="component" value="Chromosome"/>
</dbReference>
<dbReference type="PANTHER" id="PTHR44591">
    <property type="entry name" value="STRESS RESPONSE REGULATOR PROTEIN 1"/>
    <property type="match status" value="1"/>
</dbReference>
<dbReference type="InterPro" id="IPR011006">
    <property type="entry name" value="CheY-like_superfamily"/>
</dbReference>
<sequence>MRKRGRVLVVEDEFLISMLTEDMLDNLGFEITTVAATLGEGLAAARDADVDVAVLDINLRGDTSYPIAEMLLARGIPFVFTSGYGKTGIDPRYAEAQVLQKPFTEQSLDAAISRSVNARGDGDYLAFKRPDE</sequence>
<proteinExistence type="predicted"/>
<protein>
    <submittedName>
        <fullName evidence="4">Two-component response regulator</fullName>
    </submittedName>
</protein>
<dbReference type="InterPro" id="IPR001789">
    <property type="entry name" value="Sig_transdc_resp-reg_receiver"/>
</dbReference>
<feature type="domain" description="Response regulatory" evidence="3">
    <location>
        <begin position="6"/>
        <end position="116"/>
    </location>
</feature>
<dbReference type="SUPFAM" id="SSF52172">
    <property type="entry name" value="CheY-like"/>
    <property type="match status" value="1"/>
</dbReference>
<dbReference type="Gene3D" id="3.40.50.2300">
    <property type="match status" value="1"/>
</dbReference>
<keyword evidence="5" id="KW-1185">Reference proteome</keyword>
<dbReference type="RefSeq" id="WP_096355014.1">
    <property type="nucleotide sequence ID" value="NZ_JAASRT010000002.1"/>
</dbReference>
<evidence type="ECO:0000256" key="1">
    <source>
        <dbReference type="ARBA" id="ARBA00022553"/>
    </source>
</evidence>
<dbReference type="SMART" id="SM00448">
    <property type="entry name" value="REC"/>
    <property type="match status" value="1"/>
</dbReference>
<evidence type="ECO:0000259" key="3">
    <source>
        <dbReference type="PROSITE" id="PS50110"/>
    </source>
</evidence>
<dbReference type="AlphaFoldDB" id="A0A0S3PUE5"/>